<comment type="similarity">
    <text evidence="3">Belongs to the ribose 5-phosphate isomerase family.</text>
</comment>
<feature type="binding site" evidence="3">
    <location>
        <begin position="33"/>
        <end position="36"/>
    </location>
    <ligand>
        <name>substrate</name>
    </ligand>
</feature>
<dbReference type="InterPro" id="IPR050262">
    <property type="entry name" value="Ribose-5P_isomerase"/>
</dbReference>
<feature type="binding site" evidence="3">
    <location>
        <position position="130"/>
    </location>
    <ligand>
        <name>substrate</name>
    </ligand>
</feature>
<dbReference type="FunFam" id="3.40.50.1360:FF:000001">
    <property type="entry name" value="Ribose-5-phosphate isomerase A"/>
    <property type="match status" value="1"/>
</dbReference>
<dbReference type="EMBL" id="FNQM01000001">
    <property type="protein sequence ID" value="SDZ78478.1"/>
    <property type="molecule type" value="Genomic_DNA"/>
</dbReference>
<dbReference type="PANTHER" id="PTHR43748:SF3">
    <property type="entry name" value="RIBOSE-5-PHOSPHATE ISOMERASE 3, CHLOROPLASTIC-RELATED"/>
    <property type="match status" value="1"/>
</dbReference>
<gene>
    <name evidence="3" type="primary">rpiA</name>
    <name evidence="4" type="ORF">SAMN05444370_101335</name>
</gene>
<dbReference type="InterPro" id="IPR020672">
    <property type="entry name" value="Ribose5P_isomerase_typA_subgr"/>
</dbReference>
<evidence type="ECO:0000256" key="1">
    <source>
        <dbReference type="ARBA" id="ARBA00001713"/>
    </source>
</evidence>
<evidence type="ECO:0000313" key="4">
    <source>
        <dbReference type="EMBL" id="SDZ78478.1"/>
    </source>
</evidence>
<dbReference type="PANTHER" id="PTHR43748">
    <property type="entry name" value="RIBOSE-5-PHOSPHATE ISOMERASE 3, CHLOROPLASTIC-RELATED"/>
    <property type="match status" value="1"/>
</dbReference>
<dbReference type="EC" id="5.3.1.6" evidence="3"/>
<keyword evidence="5" id="KW-1185">Reference proteome</keyword>
<comment type="pathway">
    <text evidence="3">Carbohydrate degradation; pentose phosphate pathway; D-ribose 5-phosphate from D-ribulose 5-phosphate (non-oxidative stage): step 1/1.</text>
</comment>
<dbReference type="SUPFAM" id="SSF100950">
    <property type="entry name" value="NagB/RpiA/CoA transferase-like"/>
    <property type="match status" value="1"/>
</dbReference>
<dbReference type="CDD" id="cd01398">
    <property type="entry name" value="RPI_A"/>
    <property type="match status" value="1"/>
</dbReference>
<feature type="active site" description="Proton acceptor" evidence="3">
    <location>
        <position position="112"/>
    </location>
</feature>
<accession>A0A1H3VWP3</accession>
<keyword evidence="2 3" id="KW-0413">Isomerase</keyword>
<proteinExistence type="inferred from homology"/>
<sequence>MTKTPSAADAGKRAAALAALDDVQSGMRLGLGTGSTADWFVRLLGEACGAGRFRDVVGVPTSLRTGELAERSGLRLTTLDDAGWLDLTVDGADEVDPELNLIKGGGGALLQEKIVACASDRMIVIADASKSVDVLGAFPLPVEIVPFGWETTKALVEAVLADADVSGRETALRLARDTPFITDGGHMILDLRLGRIGAPRRLASELVAIPGVIDTGLFLGVADAAIFGREDGGTERRDAPKA</sequence>
<feature type="binding site" evidence="3">
    <location>
        <begin position="90"/>
        <end position="93"/>
    </location>
    <ligand>
        <name>substrate</name>
    </ligand>
</feature>
<dbReference type="GO" id="GO:0009052">
    <property type="term" value="P:pentose-phosphate shunt, non-oxidative branch"/>
    <property type="evidence" value="ECO:0007669"/>
    <property type="project" value="UniProtKB-UniRule"/>
</dbReference>
<dbReference type="SUPFAM" id="SSF75445">
    <property type="entry name" value="D-ribose-5-phosphate isomerase (RpiA), lid domain"/>
    <property type="match status" value="1"/>
</dbReference>
<dbReference type="NCBIfam" id="NF001924">
    <property type="entry name" value="PRK00702.1"/>
    <property type="match status" value="1"/>
</dbReference>
<dbReference type="InterPro" id="IPR037171">
    <property type="entry name" value="NagB/RpiA_transferase-like"/>
</dbReference>
<dbReference type="HAMAP" id="MF_00170">
    <property type="entry name" value="Rib_5P_isom_A"/>
    <property type="match status" value="1"/>
</dbReference>
<dbReference type="Gene3D" id="3.40.50.1360">
    <property type="match status" value="1"/>
</dbReference>
<dbReference type="NCBIfam" id="TIGR00021">
    <property type="entry name" value="rpiA"/>
    <property type="match status" value="1"/>
</dbReference>
<comment type="function">
    <text evidence="3">Catalyzes the reversible conversion of ribose-5-phosphate to ribulose 5-phosphate.</text>
</comment>
<comment type="catalytic activity">
    <reaction evidence="1 3">
        <text>aldehydo-D-ribose 5-phosphate = D-ribulose 5-phosphate</text>
        <dbReference type="Rhea" id="RHEA:14657"/>
        <dbReference type="ChEBI" id="CHEBI:58121"/>
        <dbReference type="ChEBI" id="CHEBI:58273"/>
        <dbReference type="EC" id="5.3.1.6"/>
    </reaction>
</comment>
<organism evidence="4 5">
    <name type="scientific">Rubrimonas cliftonensis</name>
    <dbReference type="NCBI Taxonomy" id="89524"/>
    <lineage>
        <taxon>Bacteria</taxon>
        <taxon>Pseudomonadati</taxon>
        <taxon>Pseudomonadota</taxon>
        <taxon>Alphaproteobacteria</taxon>
        <taxon>Rhodobacterales</taxon>
        <taxon>Paracoccaceae</taxon>
        <taxon>Rubrimonas</taxon>
    </lineage>
</organism>
<reference evidence="4 5" key="1">
    <citation type="submission" date="2016-10" db="EMBL/GenBank/DDBJ databases">
        <authorList>
            <person name="de Groot N.N."/>
        </authorList>
    </citation>
    <scope>NUCLEOTIDE SEQUENCE [LARGE SCALE GENOMIC DNA]</scope>
    <source>
        <strain evidence="4 5">DSM 15345</strain>
    </source>
</reference>
<comment type="subunit">
    <text evidence="3">Homodimer.</text>
</comment>
<evidence type="ECO:0000256" key="2">
    <source>
        <dbReference type="ARBA" id="ARBA00023235"/>
    </source>
</evidence>
<dbReference type="UniPathway" id="UPA00115">
    <property type="reaction ID" value="UER00412"/>
</dbReference>
<dbReference type="Pfam" id="PF06026">
    <property type="entry name" value="Rib_5-P_isom_A"/>
    <property type="match status" value="1"/>
</dbReference>
<dbReference type="STRING" id="89524.SAMN05444370_101335"/>
<protein>
    <recommendedName>
        <fullName evidence="3">Ribose-5-phosphate isomerase A</fullName>
        <ecNumber evidence="3">5.3.1.6</ecNumber>
    </recommendedName>
    <alternativeName>
        <fullName evidence="3">Phosphoriboisomerase A</fullName>
        <shortName evidence="3">PRI</shortName>
    </alternativeName>
</protein>
<dbReference type="Gene3D" id="3.30.70.260">
    <property type="match status" value="1"/>
</dbReference>
<dbReference type="GO" id="GO:0004751">
    <property type="term" value="F:ribose-5-phosphate isomerase activity"/>
    <property type="evidence" value="ECO:0007669"/>
    <property type="project" value="UniProtKB-UniRule"/>
</dbReference>
<feature type="binding site" evidence="3">
    <location>
        <begin position="103"/>
        <end position="106"/>
    </location>
    <ligand>
        <name>substrate</name>
    </ligand>
</feature>
<dbReference type="InterPro" id="IPR004788">
    <property type="entry name" value="Ribose5P_isomerase_type_A"/>
</dbReference>
<dbReference type="AlphaFoldDB" id="A0A1H3VWP3"/>
<dbReference type="Proteomes" id="UP000198703">
    <property type="component" value="Unassembled WGS sequence"/>
</dbReference>
<name>A0A1H3VWP3_9RHOB</name>
<dbReference type="OrthoDB" id="5870696at2"/>
<evidence type="ECO:0000256" key="3">
    <source>
        <dbReference type="HAMAP-Rule" id="MF_00170"/>
    </source>
</evidence>
<evidence type="ECO:0000313" key="5">
    <source>
        <dbReference type="Proteomes" id="UP000198703"/>
    </source>
</evidence>
<dbReference type="RefSeq" id="WP_093248165.1">
    <property type="nucleotide sequence ID" value="NZ_FNQM01000001.1"/>
</dbReference>